<reference evidence="2 3" key="1">
    <citation type="submission" date="2019-06" db="EMBL/GenBank/DDBJ databases">
        <authorList>
            <person name="Teng J.L.L."/>
            <person name="Lee H.H."/>
            <person name="Lau S.K.P."/>
            <person name="Woo P.C.Y."/>
        </authorList>
    </citation>
    <scope>NUCLEOTIDE SEQUENCE [LARGE SCALE GENOMIC DNA]</scope>
    <source>
        <strain evidence="2 3">HKU70</strain>
    </source>
</reference>
<accession>A0A5C5RTB6</accession>
<dbReference type="AlphaFoldDB" id="A0A5C5RTB6"/>
<feature type="transmembrane region" description="Helical" evidence="1">
    <location>
        <begin position="61"/>
        <end position="78"/>
    </location>
</feature>
<feature type="transmembrane region" description="Helical" evidence="1">
    <location>
        <begin position="12"/>
        <end position="31"/>
    </location>
</feature>
<gene>
    <name evidence="2" type="ORF">FK268_03665</name>
</gene>
<keyword evidence="1" id="KW-1133">Transmembrane helix</keyword>
<dbReference type="OrthoDB" id="4773777at2"/>
<dbReference type="EMBL" id="VIGV01000001">
    <property type="protein sequence ID" value="TWS26346.1"/>
    <property type="molecule type" value="Genomic_DNA"/>
</dbReference>
<organism evidence="2 3">
    <name type="scientific">Tsukamurella sputi</name>
    <dbReference type="NCBI Taxonomy" id="2591848"/>
    <lineage>
        <taxon>Bacteria</taxon>
        <taxon>Bacillati</taxon>
        <taxon>Actinomycetota</taxon>
        <taxon>Actinomycetes</taxon>
        <taxon>Mycobacteriales</taxon>
        <taxon>Tsukamurellaceae</taxon>
        <taxon>Tsukamurella</taxon>
    </lineage>
</organism>
<dbReference type="RefSeq" id="WP_146431192.1">
    <property type="nucleotide sequence ID" value="NZ_VIGV01000001.1"/>
</dbReference>
<name>A0A5C5RTB6_9ACTN</name>
<sequence length="119" mass="12817">MSSGGSFFVPTMSAVIVFVVTMFATPALGLLRIRLPDWITWACFAAGMLAGFATATQRMSVLMPLSILGFSVIALVGWSKEEHWAGRYDARLLGRGALFHAYGLGAFFVAAIGLVLRMI</sequence>
<keyword evidence="3" id="KW-1185">Reference proteome</keyword>
<feature type="transmembrane region" description="Helical" evidence="1">
    <location>
        <begin position="38"/>
        <end position="55"/>
    </location>
</feature>
<keyword evidence="1" id="KW-0472">Membrane</keyword>
<evidence type="ECO:0000313" key="2">
    <source>
        <dbReference type="EMBL" id="TWS26346.1"/>
    </source>
</evidence>
<keyword evidence="1" id="KW-0812">Transmembrane</keyword>
<protein>
    <submittedName>
        <fullName evidence="2">Uncharacterized protein</fullName>
    </submittedName>
</protein>
<dbReference type="Proteomes" id="UP000319792">
    <property type="component" value="Unassembled WGS sequence"/>
</dbReference>
<evidence type="ECO:0000313" key="3">
    <source>
        <dbReference type="Proteomes" id="UP000319792"/>
    </source>
</evidence>
<feature type="transmembrane region" description="Helical" evidence="1">
    <location>
        <begin position="99"/>
        <end position="118"/>
    </location>
</feature>
<proteinExistence type="predicted"/>
<reference evidence="2 3" key="2">
    <citation type="submission" date="2019-08" db="EMBL/GenBank/DDBJ databases">
        <title>Tsukamurella conjunctivitidis sp. nov., Tsukamurella assacharolytica sp. nov. and Tsukamurella sputae sp. nov. isolated from patients with conjunctivitis, bacteraemia (lymphoma) and respiratory infection (sputum) in Hong Kong.</title>
        <authorList>
            <person name="Fok K.M.N."/>
            <person name="Fong J.Y.H."/>
        </authorList>
    </citation>
    <scope>NUCLEOTIDE SEQUENCE [LARGE SCALE GENOMIC DNA]</scope>
    <source>
        <strain evidence="2 3">HKU70</strain>
    </source>
</reference>
<evidence type="ECO:0000256" key="1">
    <source>
        <dbReference type="SAM" id="Phobius"/>
    </source>
</evidence>
<comment type="caution">
    <text evidence="2">The sequence shown here is derived from an EMBL/GenBank/DDBJ whole genome shotgun (WGS) entry which is preliminary data.</text>
</comment>